<dbReference type="PROSITE" id="PS51257">
    <property type="entry name" value="PROKAR_LIPOPROTEIN"/>
    <property type="match status" value="1"/>
</dbReference>
<proteinExistence type="inferred from homology"/>
<name>A0ABY6MTL4_9BURK</name>
<dbReference type="InterPro" id="IPR008928">
    <property type="entry name" value="6-hairpin_glycosidase_sf"/>
</dbReference>
<organism evidence="7 8">
    <name type="scientific">Caldimonas aquatica</name>
    <dbReference type="NCBI Taxonomy" id="376175"/>
    <lineage>
        <taxon>Bacteria</taxon>
        <taxon>Pseudomonadati</taxon>
        <taxon>Pseudomonadota</taxon>
        <taxon>Betaproteobacteria</taxon>
        <taxon>Burkholderiales</taxon>
        <taxon>Sphaerotilaceae</taxon>
        <taxon>Caldimonas</taxon>
    </lineage>
</organism>
<keyword evidence="4 7" id="KW-0378">Hydrolase</keyword>
<gene>
    <name evidence="7" type="ORF">OMP39_01860</name>
</gene>
<sequence length="426" mass="47806">MKHARPQPAPAPLLSSCSAAPAGWASPPLAAARPACEPAPIVHRCTVESVDLLERNLTPQGILAASRTKAAEARSYTRIFGRDAAICVLAMAGSGIETLELGAVASLDALAQAQAPNGQIPKYVDPEGVDADFWYLGCIDATLWWLIAVDHVRRRSALAGVEHRWEPQVALALNWLASQEHQRFFLLQQNEASDWADIMPRSGFVLYTNALWYRVKEIYRLPNQEETHYHFNHLFHPFKRDLPEYRRGRLLAHYARRGQRTPDLYLSFVNLSFVGYEGDVFGNVLAILCGLAGDAMANGILQTLKAAKVAEPYPVRAVTHPITPQHELWRPYMARHKQNHPHQYHNGGIWPFIGGFYAMALARLGQRDEARAELDKLAWSLAADDWRFTEWFHGQTLEPKGMAGQSWNAAAFLFARQAVEHDDFVF</sequence>
<evidence type="ECO:0000313" key="7">
    <source>
        <dbReference type="EMBL" id="UZD55360.1"/>
    </source>
</evidence>
<reference evidence="7" key="1">
    <citation type="submission" date="2022-10" db="EMBL/GenBank/DDBJ databases">
        <title>Complete genome sequence of Schlegelella aquatica LMG 23380.</title>
        <authorList>
            <person name="Musilova J."/>
            <person name="Kourilova X."/>
            <person name="Bezdicek M."/>
            <person name="Hermankova K."/>
            <person name="Obruca S."/>
            <person name="Sedlar K."/>
        </authorList>
    </citation>
    <scope>NUCLEOTIDE SEQUENCE</scope>
    <source>
        <strain evidence="7">LMG 23380</strain>
    </source>
</reference>
<protein>
    <recommendedName>
        <fullName evidence="3">beta-fructofuranosidase</fullName>
        <ecNumber evidence="3">3.2.1.26</ecNumber>
    </recommendedName>
</protein>
<dbReference type="Pfam" id="PF12899">
    <property type="entry name" value="Glyco_hydro_100"/>
    <property type="match status" value="1"/>
</dbReference>
<evidence type="ECO:0000256" key="2">
    <source>
        <dbReference type="ARBA" id="ARBA00007671"/>
    </source>
</evidence>
<comment type="similarity">
    <text evidence="2">Belongs to the glycosyl hydrolase 100 family.</text>
</comment>
<dbReference type="Gene3D" id="1.50.10.10">
    <property type="match status" value="1"/>
</dbReference>
<keyword evidence="6" id="KW-0326">Glycosidase</keyword>
<evidence type="ECO:0000256" key="6">
    <source>
        <dbReference type="ARBA" id="ARBA00023295"/>
    </source>
</evidence>
<evidence type="ECO:0000256" key="4">
    <source>
        <dbReference type="ARBA" id="ARBA00022801"/>
    </source>
</evidence>
<dbReference type="RefSeq" id="WP_264893115.1">
    <property type="nucleotide sequence ID" value="NZ_CP110257.1"/>
</dbReference>
<evidence type="ECO:0000256" key="1">
    <source>
        <dbReference type="ARBA" id="ARBA00000094"/>
    </source>
</evidence>
<keyword evidence="8" id="KW-1185">Reference proteome</keyword>
<accession>A0ABY6MTL4</accession>
<dbReference type="SUPFAM" id="SSF48208">
    <property type="entry name" value="Six-hairpin glycosidases"/>
    <property type="match status" value="1"/>
</dbReference>
<evidence type="ECO:0000256" key="3">
    <source>
        <dbReference type="ARBA" id="ARBA00012758"/>
    </source>
</evidence>
<evidence type="ECO:0000313" key="8">
    <source>
        <dbReference type="Proteomes" id="UP001163266"/>
    </source>
</evidence>
<evidence type="ECO:0000256" key="5">
    <source>
        <dbReference type="ARBA" id="ARBA00023277"/>
    </source>
</evidence>
<dbReference type="EMBL" id="CP110257">
    <property type="protein sequence ID" value="UZD55360.1"/>
    <property type="molecule type" value="Genomic_DNA"/>
</dbReference>
<dbReference type="InterPro" id="IPR024746">
    <property type="entry name" value="Glyco_hydro_100"/>
</dbReference>
<comment type="catalytic activity">
    <reaction evidence="1">
        <text>Hydrolysis of terminal non-reducing beta-D-fructofuranoside residues in beta-D-fructofuranosides.</text>
        <dbReference type="EC" id="3.2.1.26"/>
    </reaction>
</comment>
<keyword evidence="5" id="KW-0119">Carbohydrate metabolism</keyword>
<dbReference type="EC" id="3.2.1.26" evidence="3"/>
<dbReference type="Proteomes" id="UP001163266">
    <property type="component" value="Chromosome"/>
</dbReference>
<dbReference type="InterPro" id="IPR012341">
    <property type="entry name" value="6hp_glycosidase-like_sf"/>
</dbReference>
<dbReference type="GO" id="GO:0016787">
    <property type="term" value="F:hydrolase activity"/>
    <property type="evidence" value="ECO:0007669"/>
    <property type="project" value="UniProtKB-KW"/>
</dbReference>